<keyword evidence="3" id="KW-1185">Reference proteome</keyword>
<evidence type="ECO:0000256" key="1">
    <source>
        <dbReference type="SAM" id="Coils"/>
    </source>
</evidence>
<gene>
    <name evidence="2" type="ORF">EIN_387720</name>
</gene>
<dbReference type="VEuPathDB" id="AmoebaDB:EIN_387720"/>
<evidence type="ECO:0008006" key="4">
    <source>
        <dbReference type="Google" id="ProtNLM"/>
    </source>
</evidence>
<dbReference type="RefSeq" id="XP_004258779.1">
    <property type="nucleotide sequence ID" value="XM_004258731.1"/>
</dbReference>
<organism evidence="2 3">
    <name type="scientific">Entamoeba invadens IP1</name>
    <dbReference type="NCBI Taxonomy" id="370355"/>
    <lineage>
        <taxon>Eukaryota</taxon>
        <taxon>Amoebozoa</taxon>
        <taxon>Evosea</taxon>
        <taxon>Archamoebae</taxon>
        <taxon>Mastigamoebida</taxon>
        <taxon>Entamoebidae</taxon>
        <taxon>Entamoeba</taxon>
    </lineage>
</organism>
<dbReference type="KEGG" id="eiv:EIN_387720"/>
<evidence type="ECO:0000313" key="3">
    <source>
        <dbReference type="Proteomes" id="UP000014680"/>
    </source>
</evidence>
<dbReference type="AlphaFoldDB" id="A0A0A1UAE5"/>
<dbReference type="GeneID" id="14890996"/>
<reference evidence="2 3" key="1">
    <citation type="submission" date="2012-10" db="EMBL/GenBank/DDBJ databases">
        <authorList>
            <person name="Zafar N."/>
            <person name="Inman J."/>
            <person name="Hall N."/>
            <person name="Lorenzi H."/>
            <person name="Caler E."/>
        </authorList>
    </citation>
    <scope>NUCLEOTIDE SEQUENCE [LARGE SCALE GENOMIC DNA]</scope>
    <source>
        <strain evidence="2 3">IP1</strain>
    </source>
</reference>
<dbReference type="EMBL" id="KB206398">
    <property type="protein sequence ID" value="ELP92008.1"/>
    <property type="molecule type" value="Genomic_DNA"/>
</dbReference>
<proteinExistence type="predicted"/>
<dbReference type="Proteomes" id="UP000014680">
    <property type="component" value="Unassembled WGS sequence"/>
</dbReference>
<name>A0A0A1UAE5_ENTIV</name>
<accession>A0A0A1UAE5</accession>
<protein>
    <recommendedName>
        <fullName evidence="4">TLDc domain-containing protein</fullName>
    </recommendedName>
</protein>
<keyword evidence="1" id="KW-0175">Coiled coil</keyword>
<sequence>MEAEFLMSSLMADRMGSGYIEEVHRIQRRIEELKQVQEEKMKEIFEETEHKEGDNLEQTLMKTRRISEVLEKIIDERNVCMEKIVEKVKKETEKQRNFVEKLVQSKKKNEEIIKEMKKQRESEFKKEMENLDTLALKKEYPEVQVITVSLHTWKGDDFLNHTNDPIWMCMDGFKLWINMSECIEIFDTNKDELTRDHIISALLLKKNIGVFVYGDGGYVFGIYLQEPVVVLDKWVTDTHYFIFTLQHKGVIKQKRYFPEKRDECFNSIKLHGKGHIFFETARFMFYTNRKVRIAQDIDEYYIGMGDADELAGKSNPNFSDAMRVVVIQFYKHLT</sequence>
<feature type="coiled-coil region" evidence="1">
    <location>
        <begin position="89"/>
        <end position="122"/>
    </location>
</feature>
<evidence type="ECO:0000313" key="2">
    <source>
        <dbReference type="EMBL" id="ELP92008.1"/>
    </source>
</evidence>